<accession>A0A3B0RSX7</accession>
<dbReference type="GO" id="GO:0051537">
    <property type="term" value="F:2 iron, 2 sulfur cluster binding"/>
    <property type="evidence" value="ECO:0007669"/>
    <property type="project" value="UniProtKB-KW"/>
</dbReference>
<keyword evidence="4" id="KW-0411">Iron-sulfur</keyword>
<dbReference type="Pfam" id="PF00355">
    <property type="entry name" value="Rieske"/>
    <property type="match status" value="1"/>
</dbReference>
<dbReference type="EC" id="1.7.1.4" evidence="6"/>
<dbReference type="PROSITE" id="PS51296">
    <property type="entry name" value="RIESKE"/>
    <property type="match status" value="1"/>
</dbReference>
<feature type="domain" description="Rieske" evidence="5">
    <location>
        <begin position="5"/>
        <end position="69"/>
    </location>
</feature>
<proteinExistence type="predicted"/>
<organism evidence="6">
    <name type="scientific">hydrothermal vent metagenome</name>
    <dbReference type="NCBI Taxonomy" id="652676"/>
    <lineage>
        <taxon>unclassified sequences</taxon>
        <taxon>metagenomes</taxon>
        <taxon>ecological metagenomes</taxon>
    </lineage>
</organism>
<reference evidence="6" key="1">
    <citation type="submission" date="2018-06" db="EMBL/GenBank/DDBJ databases">
        <authorList>
            <person name="Zhirakovskaya E."/>
        </authorList>
    </citation>
    <scope>NUCLEOTIDE SEQUENCE</scope>
</reference>
<evidence type="ECO:0000256" key="2">
    <source>
        <dbReference type="ARBA" id="ARBA00022723"/>
    </source>
</evidence>
<dbReference type="Gene3D" id="2.102.10.10">
    <property type="entry name" value="Rieske [2Fe-2S] iron-sulphur domain"/>
    <property type="match status" value="1"/>
</dbReference>
<dbReference type="GO" id="GO:0046872">
    <property type="term" value="F:metal ion binding"/>
    <property type="evidence" value="ECO:0007669"/>
    <property type="project" value="UniProtKB-KW"/>
</dbReference>
<protein>
    <submittedName>
        <fullName evidence="6">Nitrite reductase [NAD(P)H] small subunit</fullName>
        <ecNumber evidence="6">1.7.1.4</ecNumber>
    </submittedName>
</protein>
<dbReference type="InterPro" id="IPR036922">
    <property type="entry name" value="Rieske_2Fe-2S_sf"/>
</dbReference>
<feature type="non-terminal residue" evidence="6">
    <location>
        <position position="69"/>
    </location>
</feature>
<dbReference type="GO" id="GO:0008942">
    <property type="term" value="F:nitrite reductase [NAD(P)H] activity"/>
    <property type="evidence" value="ECO:0007669"/>
    <property type="project" value="UniProtKB-EC"/>
</dbReference>
<keyword evidence="2" id="KW-0479">Metal-binding</keyword>
<name>A0A3B0RSX7_9ZZZZ</name>
<keyword evidence="6" id="KW-0560">Oxidoreductase</keyword>
<keyword evidence="1" id="KW-0001">2Fe-2S</keyword>
<dbReference type="InterPro" id="IPR017941">
    <property type="entry name" value="Rieske_2Fe-2S"/>
</dbReference>
<evidence type="ECO:0000256" key="1">
    <source>
        <dbReference type="ARBA" id="ARBA00022714"/>
    </source>
</evidence>
<dbReference type="PANTHER" id="PTHR21496:SF23">
    <property type="entry name" value="3-PHENYLPROPIONATE_CINNAMIC ACID DIOXYGENASE FERREDOXIN SUBUNIT"/>
    <property type="match status" value="1"/>
</dbReference>
<dbReference type="AlphaFoldDB" id="A0A3B0RSX7"/>
<evidence type="ECO:0000256" key="3">
    <source>
        <dbReference type="ARBA" id="ARBA00023004"/>
    </source>
</evidence>
<gene>
    <name evidence="6" type="ORF">MNBD_ALPHA02-2521</name>
</gene>
<dbReference type="PANTHER" id="PTHR21496">
    <property type="entry name" value="FERREDOXIN-RELATED"/>
    <property type="match status" value="1"/>
</dbReference>
<dbReference type="EMBL" id="UOED01000068">
    <property type="protein sequence ID" value="VAV91478.1"/>
    <property type="molecule type" value="Genomic_DNA"/>
</dbReference>
<dbReference type="SUPFAM" id="SSF50022">
    <property type="entry name" value="ISP domain"/>
    <property type="match status" value="1"/>
</dbReference>
<keyword evidence="3" id="KW-0408">Iron</keyword>
<evidence type="ECO:0000256" key="4">
    <source>
        <dbReference type="ARBA" id="ARBA00023014"/>
    </source>
</evidence>
<evidence type="ECO:0000313" key="6">
    <source>
        <dbReference type="EMBL" id="VAV91478.1"/>
    </source>
</evidence>
<evidence type="ECO:0000259" key="5">
    <source>
        <dbReference type="PROSITE" id="PS51296"/>
    </source>
</evidence>
<sequence length="69" mass="7360">MTQNWIEVGQLEDIPYLGSRVVKTAGIDIAIFKTATGAIFALEDKCPHKGGPLSQGIVHGKSVSCPLHN</sequence>